<dbReference type="SUPFAM" id="SSF103473">
    <property type="entry name" value="MFS general substrate transporter"/>
    <property type="match status" value="1"/>
</dbReference>
<dbReference type="EMBL" id="JYNV01000334">
    <property type="protein sequence ID" value="KZM18315.1"/>
    <property type="molecule type" value="Genomic_DNA"/>
</dbReference>
<dbReference type="PROSITE" id="PS50850">
    <property type="entry name" value="MFS"/>
    <property type="match status" value="1"/>
</dbReference>
<dbReference type="FunFam" id="1.20.1250.20:FF:000082">
    <property type="entry name" value="MFS multidrug transporter, putative"/>
    <property type="match status" value="1"/>
</dbReference>
<protein>
    <submittedName>
        <fullName evidence="8">Transmembrane transport</fullName>
    </submittedName>
</protein>
<feature type="transmembrane region" description="Helical" evidence="7">
    <location>
        <begin position="477"/>
        <end position="496"/>
    </location>
</feature>
<keyword evidence="9" id="KW-1185">Reference proteome</keyword>
<feature type="transmembrane region" description="Helical" evidence="7">
    <location>
        <begin position="234"/>
        <end position="253"/>
    </location>
</feature>
<feature type="transmembrane region" description="Helical" evidence="7">
    <location>
        <begin position="502"/>
        <end position="523"/>
    </location>
</feature>
<feature type="transmembrane region" description="Helical" evidence="7">
    <location>
        <begin position="169"/>
        <end position="187"/>
    </location>
</feature>
<dbReference type="Gene3D" id="1.20.1250.20">
    <property type="entry name" value="MFS general substrate transporter like domains"/>
    <property type="match status" value="1"/>
</dbReference>
<feature type="transmembrane region" description="Helical" evidence="7">
    <location>
        <begin position="571"/>
        <end position="591"/>
    </location>
</feature>
<dbReference type="Pfam" id="PF07690">
    <property type="entry name" value="MFS_1"/>
    <property type="match status" value="1"/>
</dbReference>
<evidence type="ECO:0000256" key="5">
    <source>
        <dbReference type="ARBA" id="ARBA00023136"/>
    </source>
</evidence>
<feature type="transmembrane region" description="Helical" evidence="7">
    <location>
        <begin position="437"/>
        <end position="456"/>
    </location>
</feature>
<feature type="transmembrane region" description="Helical" evidence="7">
    <location>
        <begin position="259"/>
        <end position="281"/>
    </location>
</feature>
<comment type="caution">
    <text evidence="8">The sequence shown here is derived from an EMBL/GenBank/DDBJ whole genome shotgun (WGS) entry which is preliminary data.</text>
</comment>
<feature type="transmembrane region" description="Helical" evidence="7">
    <location>
        <begin position="293"/>
        <end position="314"/>
    </location>
</feature>
<dbReference type="InterPro" id="IPR036259">
    <property type="entry name" value="MFS_trans_sf"/>
</dbReference>
<evidence type="ECO:0000313" key="9">
    <source>
        <dbReference type="Proteomes" id="UP000076837"/>
    </source>
</evidence>
<dbReference type="PANTHER" id="PTHR23502:SF45">
    <property type="entry name" value="MAJOR FACILITATOR SUPERFAMILY (MFS) PROFILE DOMAIN-CONTAINING PROTEIN"/>
    <property type="match status" value="1"/>
</dbReference>
<feature type="transmembrane region" description="Helical" evidence="7">
    <location>
        <begin position="207"/>
        <end position="227"/>
    </location>
</feature>
<feature type="compositionally biased region" description="Polar residues" evidence="6">
    <location>
        <begin position="17"/>
        <end position="50"/>
    </location>
</feature>
<evidence type="ECO:0000256" key="6">
    <source>
        <dbReference type="SAM" id="MobiDB-lite"/>
    </source>
</evidence>
<evidence type="ECO:0000313" key="8">
    <source>
        <dbReference type="EMBL" id="KZM18315.1"/>
    </source>
</evidence>
<feature type="transmembrane region" description="Helical" evidence="7">
    <location>
        <begin position="399"/>
        <end position="425"/>
    </location>
</feature>
<keyword evidence="3 7" id="KW-0812">Transmembrane</keyword>
<feature type="transmembrane region" description="Helical" evidence="7">
    <location>
        <begin position="326"/>
        <end position="344"/>
    </location>
</feature>
<organism evidence="8 9">
    <name type="scientific">Didymella rabiei</name>
    <name type="common">Chickpea ascochyta blight fungus</name>
    <name type="synonym">Mycosphaerella rabiei</name>
    <dbReference type="NCBI Taxonomy" id="5454"/>
    <lineage>
        <taxon>Eukaryota</taxon>
        <taxon>Fungi</taxon>
        <taxon>Dikarya</taxon>
        <taxon>Ascomycota</taxon>
        <taxon>Pezizomycotina</taxon>
        <taxon>Dothideomycetes</taxon>
        <taxon>Pleosporomycetidae</taxon>
        <taxon>Pleosporales</taxon>
        <taxon>Pleosporineae</taxon>
        <taxon>Didymellaceae</taxon>
        <taxon>Ascochyta</taxon>
    </lineage>
</organism>
<dbReference type="PANTHER" id="PTHR23502">
    <property type="entry name" value="MAJOR FACILITATOR SUPERFAMILY"/>
    <property type="match status" value="1"/>
</dbReference>
<evidence type="ECO:0000256" key="7">
    <source>
        <dbReference type="SAM" id="Phobius"/>
    </source>
</evidence>
<keyword evidence="5 7" id="KW-0472">Membrane</keyword>
<dbReference type="STRING" id="5454.A0A162V9T7"/>
<sequence>MSGYYGPSFSRPPSRPNSLAASRANSIAQSRNNSFVASRNNSFVAASTPATPRAHSTAATTPHAYLSRANSKDNDKEEDGADTPDYNSEVIRNEQGEPVIGRVVGGKHVSEGNNDVDADCGPIKTVDIDMPLTLTETVKHNDKEYIVLTFATGDRENPFNWNPWYKRSITTMLNLMTLFIGLATTAYSSGINSMCEEFGVGSLQGQWGLFTFNMACAVAPMVLAPFCELVGRKIVYASSFLCFSLLFIGLALAPDINTIIGLRLLLGLFGCVGTILVGGTFDDMYPAEKRGRPMAMFSFVAIFGTVSAPIYAGFIDQAIGWRWIEGIQGIANVPLLIAIFLAFPETRGGVCLHKRAVALRKATGDERYVAEDDIYTPDVQSMLKASSVKAIRMLVTEPVVFAFGMWIAFCWAVVFLFLSVIPITFSEKRGWNEGVAGLPYISLAIGTFLGWAAHHLQMRKYNKLQADPAVQVVPEHRLYGAMFGAVWLPVGLFIYSFTQYGYIPWIAPTIGLAPIAFGIFFVFESTYSYTADCYGESSSSAIAGQGLMRNTLGAVTPLFASAFFHNVGSQYAGLILALFGTLLSLIPFVMFKYGHQLRARSKLAQEFGGK</sequence>
<dbReference type="InterPro" id="IPR020846">
    <property type="entry name" value="MFS_dom"/>
</dbReference>
<proteinExistence type="inferred from homology"/>
<evidence type="ECO:0000256" key="1">
    <source>
        <dbReference type="ARBA" id="ARBA00004141"/>
    </source>
</evidence>
<gene>
    <name evidence="8" type="ORF">ST47_g10540</name>
</gene>
<accession>A0A162V9T7</accession>
<keyword evidence="4 7" id="KW-1133">Transmembrane helix</keyword>
<feature type="compositionally biased region" description="Low complexity" evidence="6">
    <location>
        <begin position="1"/>
        <end position="12"/>
    </location>
</feature>
<dbReference type="Proteomes" id="UP000076837">
    <property type="component" value="Unassembled WGS sequence"/>
</dbReference>
<dbReference type="OrthoDB" id="4050368at2759"/>
<feature type="region of interest" description="Disordered" evidence="6">
    <location>
        <begin position="1"/>
        <end position="95"/>
    </location>
</feature>
<evidence type="ECO:0000256" key="4">
    <source>
        <dbReference type="ARBA" id="ARBA00022989"/>
    </source>
</evidence>
<evidence type="ECO:0000256" key="2">
    <source>
        <dbReference type="ARBA" id="ARBA00008335"/>
    </source>
</evidence>
<dbReference type="InterPro" id="IPR011701">
    <property type="entry name" value="MFS"/>
</dbReference>
<dbReference type="GO" id="GO:0022857">
    <property type="term" value="F:transmembrane transporter activity"/>
    <property type="evidence" value="ECO:0007669"/>
    <property type="project" value="InterPro"/>
</dbReference>
<dbReference type="AlphaFoldDB" id="A0A162V9T7"/>
<comment type="subcellular location">
    <subcellularLocation>
        <location evidence="1">Membrane</location>
        <topology evidence="1">Multi-pass membrane protein</topology>
    </subcellularLocation>
</comment>
<name>A0A162V9T7_DIDRA</name>
<comment type="similarity">
    <text evidence="2">Belongs to the major facilitator superfamily.</text>
</comment>
<dbReference type="GO" id="GO:0005886">
    <property type="term" value="C:plasma membrane"/>
    <property type="evidence" value="ECO:0007669"/>
    <property type="project" value="TreeGrafter"/>
</dbReference>
<reference evidence="8 9" key="1">
    <citation type="journal article" date="2016" name="Sci. Rep.">
        <title>Draft genome sequencing and secretome analysis of fungal phytopathogen Ascochyta rabiei provides insight into the necrotrophic effector repertoire.</title>
        <authorList>
            <person name="Verma S."/>
            <person name="Gazara R.K."/>
            <person name="Nizam S."/>
            <person name="Parween S."/>
            <person name="Chattopadhyay D."/>
            <person name="Verma P.K."/>
        </authorList>
    </citation>
    <scope>NUCLEOTIDE SEQUENCE [LARGE SCALE GENOMIC DNA]</scope>
    <source>
        <strain evidence="8 9">ArDII</strain>
    </source>
</reference>
<evidence type="ECO:0000256" key="3">
    <source>
        <dbReference type="ARBA" id="ARBA00022692"/>
    </source>
</evidence>